<name>A0A542XUY6_SALAC</name>
<comment type="caution">
    <text evidence="3">The sequence shown here is derived from an EMBL/GenBank/DDBJ whole genome shotgun (WGS) entry which is preliminary data.</text>
</comment>
<evidence type="ECO:0000313" key="3">
    <source>
        <dbReference type="EMBL" id="TQL39622.1"/>
    </source>
</evidence>
<proteinExistence type="predicted"/>
<reference evidence="3 4" key="1">
    <citation type="submission" date="2019-06" db="EMBL/GenBank/DDBJ databases">
        <title>Sequencing the genomes of 1000 actinobacteria strains.</title>
        <authorList>
            <person name="Klenk H.-P."/>
        </authorList>
    </citation>
    <scope>NUCLEOTIDE SEQUENCE [LARGE SCALE GENOMIC DNA]</scope>
    <source>
        <strain evidence="3 4">DSM 44819</strain>
    </source>
</reference>
<dbReference type="InterPro" id="IPR021005">
    <property type="entry name" value="Znf_CGNR"/>
</dbReference>
<dbReference type="Proteomes" id="UP000315983">
    <property type="component" value="Unassembled WGS sequence"/>
</dbReference>
<evidence type="ECO:0000313" key="5">
    <source>
        <dbReference type="Proteomes" id="UP000677457"/>
    </source>
</evidence>
<dbReference type="Gene3D" id="1.10.3300.10">
    <property type="entry name" value="Jann2411-like domain"/>
    <property type="match status" value="1"/>
</dbReference>
<dbReference type="AlphaFoldDB" id="A0A542XUY6"/>
<dbReference type="Proteomes" id="UP000677457">
    <property type="component" value="Unassembled WGS sequence"/>
</dbReference>
<evidence type="ECO:0000259" key="1">
    <source>
        <dbReference type="Pfam" id="PF11706"/>
    </source>
</evidence>
<dbReference type="InterPro" id="IPR010852">
    <property type="entry name" value="ABATE"/>
</dbReference>
<evidence type="ECO:0000313" key="2">
    <source>
        <dbReference type="EMBL" id="GIM81413.1"/>
    </source>
</evidence>
<evidence type="ECO:0000313" key="4">
    <source>
        <dbReference type="Proteomes" id="UP000315983"/>
    </source>
</evidence>
<dbReference type="Pfam" id="PF07336">
    <property type="entry name" value="ABATE"/>
    <property type="match status" value="1"/>
</dbReference>
<dbReference type="SUPFAM" id="SSF160904">
    <property type="entry name" value="Jann2411-like"/>
    <property type="match status" value="1"/>
</dbReference>
<dbReference type="GeneID" id="93774004"/>
<dbReference type="EMBL" id="BOQM01000001">
    <property type="protein sequence ID" value="GIM81413.1"/>
    <property type="molecule type" value="Genomic_DNA"/>
</dbReference>
<organism evidence="3 4">
    <name type="scientific">Salinispora arenicola</name>
    <dbReference type="NCBI Taxonomy" id="168697"/>
    <lineage>
        <taxon>Bacteria</taxon>
        <taxon>Bacillati</taxon>
        <taxon>Actinomycetota</taxon>
        <taxon>Actinomycetes</taxon>
        <taxon>Micromonosporales</taxon>
        <taxon>Micromonosporaceae</taxon>
        <taxon>Salinispora</taxon>
    </lineage>
</organism>
<reference evidence="2 5" key="2">
    <citation type="submission" date="2021-03" db="EMBL/GenBank/DDBJ databases">
        <title>Whole genome shotgun sequence of Salinispora arenicola NBRC 105043.</title>
        <authorList>
            <person name="Komaki H."/>
            <person name="Tamura T."/>
        </authorList>
    </citation>
    <scope>NUCLEOTIDE SEQUENCE [LARGE SCALE GENOMIC DNA]</scope>
    <source>
        <strain evidence="2 5">NBRC 105043</strain>
    </source>
</reference>
<dbReference type="RefSeq" id="WP_029023370.1">
    <property type="nucleotide sequence ID" value="NZ_BOQM01000001.1"/>
</dbReference>
<feature type="domain" description="Zinc finger CGNR" evidence="1">
    <location>
        <begin position="162"/>
        <end position="204"/>
    </location>
</feature>
<gene>
    <name evidence="3" type="ORF">FB564_4890</name>
    <name evidence="2" type="ORF">Sar04_02040</name>
</gene>
<dbReference type="PANTHER" id="PTHR35525:SF3">
    <property type="entry name" value="BLL6575 PROTEIN"/>
    <property type="match status" value="1"/>
</dbReference>
<protein>
    <submittedName>
        <fullName evidence="3">Putative RNA-binding Zn ribbon-like protein</fullName>
    </submittedName>
</protein>
<dbReference type="InterPro" id="IPR023286">
    <property type="entry name" value="ABATE_dom_sf"/>
</dbReference>
<keyword evidence="5" id="KW-1185">Reference proteome</keyword>
<sequence length="205" mass="22659">MQAQVRAHTFQPRDLVGGDLVLDLVNTVTTRNAEPVDWLDGYARLLDWAELTGAFPAADLAQILNETAANPRAAEYALTHVKALRETLWELLTATVFGQTPPPGALASLQTQWRRAVGSACLQPVDEHIAPVVTVKASGLDYLTHALALHAVRLLEEVPLNRLRVCAGRQCGWFYLDTSRAGRRRWCDMATCGNAEKTRRHNARP</sequence>
<dbReference type="EMBL" id="VFOL01000001">
    <property type="protein sequence ID" value="TQL39622.1"/>
    <property type="molecule type" value="Genomic_DNA"/>
</dbReference>
<accession>A0A542XUY6</accession>
<dbReference type="Pfam" id="PF11706">
    <property type="entry name" value="zf-CGNR"/>
    <property type="match status" value="1"/>
</dbReference>
<dbReference type="PANTHER" id="PTHR35525">
    <property type="entry name" value="BLL6575 PROTEIN"/>
    <property type="match status" value="1"/>
</dbReference>